<feature type="region of interest" description="Disordered" evidence="1">
    <location>
        <begin position="1"/>
        <end position="26"/>
    </location>
</feature>
<evidence type="ECO:0000259" key="2">
    <source>
        <dbReference type="Pfam" id="PF00881"/>
    </source>
</evidence>
<dbReference type="Proteomes" id="UP000683139">
    <property type="component" value="Unassembled WGS sequence"/>
</dbReference>
<dbReference type="InterPro" id="IPR000415">
    <property type="entry name" value="Nitroreductase-like"/>
</dbReference>
<proteinExistence type="predicted"/>
<dbReference type="AlphaFoldDB" id="A0A920CZW7"/>
<evidence type="ECO:0000256" key="1">
    <source>
        <dbReference type="SAM" id="MobiDB-lite"/>
    </source>
</evidence>
<dbReference type="PANTHER" id="PTHR43821:SF1">
    <property type="entry name" value="NAD(P)H NITROREDUCTASE YDJA-RELATED"/>
    <property type="match status" value="1"/>
</dbReference>
<sequence length="229" mass="25346">MNRLTTPAHRIVEDASSAHSEQASFSSTTEAVQEVARIIRERRTIRSFAKRAISGKELANLLDLAAQSVLLEHEPEALRFIICASEQGKRKAGAAIMDAYSSQGLYRWMPGKFIQAMAERVAKIPAIVAVIRRELADDASNDRQLAAASAIVHSFTLLAWERKLGLVWNTEPIVEHAALTTGIGLAADERLICLLYIGEFDKMPKSKRRTAAQEKWTVLGKQQDKEGHA</sequence>
<dbReference type="GO" id="GO:0016491">
    <property type="term" value="F:oxidoreductase activity"/>
    <property type="evidence" value="ECO:0007669"/>
    <property type="project" value="InterPro"/>
</dbReference>
<name>A0A920CZW7_9BACL</name>
<evidence type="ECO:0000313" key="3">
    <source>
        <dbReference type="EMBL" id="GIP17409.1"/>
    </source>
</evidence>
<dbReference type="Pfam" id="PF00881">
    <property type="entry name" value="Nitroreductase"/>
    <property type="match status" value="1"/>
</dbReference>
<accession>A0A920CZW7</accession>
<dbReference type="RefSeq" id="WP_213516678.1">
    <property type="nucleotide sequence ID" value="NZ_BOSE01000005.1"/>
</dbReference>
<dbReference type="PANTHER" id="PTHR43821">
    <property type="entry name" value="NAD(P)H NITROREDUCTASE YDJA-RELATED"/>
    <property type="match status" value="1"/>
</dbReference>
<evidence type="ECO:0000313" key="4">
    <source>
        <dbReference type="Proteomes" id="UP000683139"/>
    </source>
</evidence>
<comment type="caution">
    <text evidence="3">The sequence shown here is derived from an EMBL/GenBank/DDBJ whole genome shotgun (WGS) entry which is preliminary data.</text>
</comment>
<protein>
    <submittedName>
        <fullName evidence="3">Nitroreductase</fullName>
    </submittedName>
</protein>
<feature type="region of interest" description="Disordered" evidence="1">
    <location>
        <begin position="206"/>
        <end position="229"/>
    </location>
</feature>
<feature type="domain" description="Nitroreductase" evidence="2">
    <location>
        <begin position="39"/>
        <end position="198"/>
    </location>
</feature>
<feature type="compositionally biased region" description="Low complexity" evidence="1">
    <location>
        <begin position="15"/>
        <end position="26"/>
    </location>
</feature>
<keyword evidence="4" id="KW-1185">Reference proteome</keyword>
<organism evidence="3 4">
    <name type="scientific">Paenibacillus montaniterrae</name>
    <dbReference type="NCBI Taxonomy" id="429341"/>
    <lineage>
        <taxon>Bacteria</taxon>
        <taxon>Bacillati</taxon>
        <taxon>Bacillota</taxon>
        <taxon>Bacilli</taxon>
        <taxon>Bacillales</taxon>
        <taxon>Paenibacillaceae</taxon>
        <taxon>Paenibacillus</taxon>
    </lineage>
</organism>
<dbReference type="EMBL" id="BOSE01000005">
    <property type="protein sequence ID" value="GIP17409.1"/>
    <property type="molecule type" value="Genomic_DNA"/>
</dbReference>
<dbReference type="Gene3D" id="3.40.109.10">
    <property type="entry name" value="NADH Oxidase"/>
    <property type="match status" value="1"/>
</dbReference>
<reference evidence="3" key="1">
    <citation type="submission" date="2021-03" db="EMBL/GenBank/DDBJ databases">
        <title>Antimicrobial resistance genes in bacteria isolated from Japanese honey, and their potential for conferring macrolide and lincosamide resistance in the American foulbrood pathogen Paenibacillus larvae.</title>
        <authorList>
            <person name="Okamoto M."/>
            <person name="Kumagai M."/>
            <person name="Kanamori H."/>
            <person name="Takamatsu D."/>
        </authorList>
    </citation>
    <scope>NUCLEOTIDE SEQUENCE</scope>
    <source>
        <strain evidence="3">J40TS1</strain>
    </source>
</reference>
<dbReference type="InterPro" id="IPR052530">
    <property type="entry name" value="NAD(P)H_nitroreductase"/>
</dbReference>
<dbReference type="InterPro" id="IPR029479">
    <property type="entry name" value="Nitroreductase"/>
</dbReference>
<dbReference type="SUPFAM" id="SSF55469">
    <property type="entry name" value="FMN-dependent nitroreductase-like"/>
    <property type="match status" value="1"/>
</dbReference>
<gene>
    <name evidence="3" type="ORF">J40TS1_30510</name>
</gene>